<dbReference type="SUPFAM" id="SSF48452">
    <property type="entry name" value="TPR-like"/>
    <property type="match status" value="1"/>
</dbReference>
<dbReference type="Pfam" id="PF10373">
    <property type="entry name" value="EST1_DNA_bind"/>
    <property type="match status" value="1"/>
</dbReference>
<keyword evidence="5" id="KW-1185">Reference proteome</keyword>
<dbReference type="FunFam" id="1.25.40.10:FF:000202">
    <property type="entry name" value="Unplaced genomic scaffold supercont1.7, whole genome shotgun sequence"/>
    <property type="match status" value="1"/>
</dbReference>
<dbReference type="GO" id="GO:0000184">
    <property type="term" value="P:nuclear-transcribed mRNA catabolic process, nonsense-mediated decay"/>
    <property type="evidence" value="ECO:0007669"/>
    <property type="project" value="UniProtKB-KW"/>
</dbReference>
<dbReference type="InterPro" id="IPR045153">
    <property type="entry name" value="Est1/Ebs1-like"/>
</dbReference>
<dbReference type="AlphaFoldDB" id="A0A6A6FYI6"/>
<feature type="compositionally biased region" description="Polar residues" evidence="2">
    <location>
        <begin position="133"/>
        <end position="156"/>
    </location>
</feature>
<dbReference type="InterPro" id="IPR018834">
    <property type="entry name" value="DNA/RNA-bd_Est1-type"/>
</dbReference>
<evidence type="ECO:0000259" key="3">
    <source>
        <dbReference type="Pfam" id="PF10373"/>
    </source>
</evidence>
<evidence type="ECO:0000313" key="4">
    <source>
        <dbReference type="EMBL" id="KAF2218491.1"/>
    </source>
</evidence>
<gene>
    <name evidence="4" type="ORF">BDZ85DRAFT_92875</name>
</gene>
<evidence type="ECO:0000313" key="5">
    <source>
        <dbReference type="Proteomes" id="UP000799538"/>
    </source>
</evidence>
<keyword evidence="1" id="KW-0539">Nucleus</keyword>
<accession>A0A6A6FYI6</accession>
<proteinExistence type="predicted"/>
<feature type="region of interest" description="Disordered" evidence="2">
    <location>
        <begin position="76"/>
        <end position="98"/>
    </location>
</feature>
<comment type="subcellular location">
    <subcellularLocation>
        <location evidence="1">Nucleus</location>
    </subcellularLocation>
</comment>
<dbReference type="EMBL" id="ML992542">
    <property type="protein sequence ID" value="KAF2218491.1"/>
    <property type="molecule type" value="Genomic_DNA"/>
</dbReference>
<dbReference type="Proteomes" id="UP000799538">
    <property type="component" value="Unassembled WGS sequence"/>
</dbReference>
<keyword evidence="1" id="KW-0866">Nonsense-mediated mRNA decay</keyword>
<dbReference type="GO" id="GO:0070034">
    <property type="term" value="F:telomerase RNA binding"/>
    <property type="evidence" value="ECO:0007669"/>
    <property type="project" value="TreeGrafter"/>
</dbReference>
<dbReference type="PANTHER" id="PTHR15696">
    <property type="entry name" value="SMG-7 SUPPRESSOR WITH MORPHOLOGICAL EFFECT ON GENITALIA PROTEIN 7"/>
    <property type="match status" value="1"/>
</dbReference>
<dbReference type="OrthoDB" id="2017974at2759"/>
<feature type="domain" description="DNA/RNA-binding" evidence="3">
    <location>
        <begin position="509"/>
        <end position="785"/>
    </location>
</feature>
<reference evidence="5" key="1">
    <citation type="journal article" date="2020" name="Stud. Mycol.">
        <title>101 Dothideomycetes genomes: A test case for predicting lifestyles and emergence of pathogens.</title>
        <authorList>
            <person name="Haridas S."/>
            <person name="Albert R."/>
            <person name="Binder M."/>
            <person name="Bloem J."/>
            <person name="LaButti K."/>
            <person name="Salamov A."/>
            <person name="Andreopoulos B."/>
            <person name="Baker S."/>
            <person name="Barry K."/>
            <person name="Bills G."/>
            <person name="Bluhm B."/>
            <person name="Cannon C."/>
            <person name="Castanera R."/>
            <person name="Culley D."/>
            <person name="Daum C."/>
            <person name="Ezra D."/>
            <person name="Gonzalez J."/>
            <person name="Henrissat B."/>
            <person name="Kuo A."/>
            <person name="Liang C."/>
            <person name="Lipzen A."/>
            <person name="Lutzoni F."/>
            <person name="Magnuson J."/>
            <person name="Mondo S."/>
            <person name="Nolan M."/>
            <person name="Ohm R."/>
            <person name="Pangilinan J."/>
            <person name="Park H.-J."/>
            <person name="Ramirez L."/>
            <person name="Alfaro M."/>
            <person name="Sun H."/>
            <person name="Tritt A."/>
            <person name="Yoshinaga Y."/>
            <person name="Zwiers L.-H."/>
            <person name="Turgeon B."/>
            <person name="Goodwin S."/>
            <person name="Spatafora J."/>
            <person name="Crous P."/>
            <person name="Grigoriev I."/>
        </authorList>
    </citation>
    <scope>NUCLEOTIDE SEQUENCE [LARGE SCALE GENOMIC DNA]</scope>
    <source>
        <strain evidence="5">CECT 20119</strain>
    </source>
</reference>
<evidence type="ECO:0000256" key="1">
    <source>
        <dbReference type="RuleBase" id="RU369098"/>
    </source>
</evidence>
<comment type="function">
    <text evidence="1">Plays a role in nonsense-mediated mRNA decay.</text>
</comment>
<dbReference type="InterPro" id="IPR011990">
    <property type="entry name" value="TPR-like_helical_dom_sf"/>
</dbReference>
<dbReference type="GO" id="GO:0042162">
    <property type="term" value="F:telomeric DNA binding"/>
    <property type="evidence" value="ECO:0007669"/>
    <property type="project" value="TreeGrafter"/>
</dbReference>
<name>A0A6A6FYI6_9PEZI</name>
<feature type="region of interest" description="Disordered" evidence="2">
    <location>
        <begin position="221"/>
        <end position="316"/>
    </location>
</feature>
<sequence length="858" mass="97221">MQAIFLPNCHNANSSRLRNRIRRPFDGVRLPKETSRIVGHPVFLEQHLRRYNGEDVHSVADYPTKVPRLPADLCPSYEDQGPSDNSIVPPDDRMGDPSRLPDQIIRKQREQAKTCCGQVFGTLAQVEAHRASQHPSPRTSTAAQKETPTVTSQNAVSGIVPSVTPNSALRDASIKPAVSDNASNSPTRLLSRSQTPQTTSAENAQMQISRLSLEEVPANLTGKPSELASHIKRTNTSSPSKKRPASSEVYGHRSSAPRSIHRQIPRRTPVATSFREPDIATDEFHRGEPRSRNLFDPNKADSVTKSSSSQQQVAFRSTEIPLREVKFDSADGLPSSLKREASSNSISKDQLFAEVKGLYRSLEIVEQRCIRLDQTHMADKMKQMQPEEWQALTALHRTLLYEHHDFLLASQHPSAPPELRALASERQIPFRMWKYAIHAYLELLRQKLPESLEFMEAFIYLSYQMMALLYETVTLFEDVWTECLGDLARYRMAIENHSISVREVWTDVARYWYTKASDRQPIVGRLYHHLGILARPHLPQQLYYYAKSLCCVQPFANAKHSIKAVFESASQVLTTTSSEKKTDALQRLDATFVQMHAQLYEKQSDTLISVTISHVQVLLRENLSRPDKKWKQYGVFLMISNVAACFSYGAFENPLRRSMEQKTYSSSKSSPSSDVWIQLSIRVLSTTTDIMLASKDHKNMLPLFHVLLVVLDSLCNVIRNCHEATTLLVAMPWIGISAYLNDLAKSKDNMADHVKNARPDQKFIPQVKEEAKPLTEDFSLRGLVWCKDYFPEAWFRGNSNDELPFHEPASCEIDRAQRCLWLAVKISAKSTYLNFDKASCTFEPSLQADKDIDLVDAP</sequence>
<dbReference type="Gene3D" id="1.25.40.10">
    <property type="entry name" value="Tetratricopeptide repeat domain"/>
    <property type="match status" value="1"/>
</dbReference>
<dbReference type="PANTHER" id="PTHR15696:SF0">
    <property type="entry name" value="TELOMERASE-BINDING PROTEIN EST1A"/>
    <property type="match status" value="1"/>
</dbReference>
<evidence type="ECO:0000256" key="2">
    <source>
        <dbReference type="SAM" id="MobiDB-lite"/>
    </source>
</evidence>
<feature type="region of interest" description="Disordered" evidence="2">
    <location>
        <begin position="127"/>
        <end position="204"/>
    </location>
</feature>
<dbReference type="GO" id="GO:0005697">
    <property type="term" value="C:telomerase holoenzyme complex"/>
    <property type="evidence" value="ECO:0007669"/>
    <property type="project" value="TreeGrafter"/>
</dbReference>
<organism evidence="4 5">
    <name type="scientific">Elsinoe ampelina</name>
    <dbReference type="NCBI Taxonomy" id="302913"/>
    <lineage>
        <taxon>Eukaryota</taxon>
        <taxon>Fungi</taxon>
        <taxon>Dikarya</taxon>
        <taxon>Ascomycota</taxon>
        <taxon>Pezizomycotina</taxon>
        <taxon>Dothideomycetes</taxon>
        <taxon>Dothideomycetidae</taxon>
        <taxon>Myriangiales</taxon>
        <taxon>Elsinoaceae</taxon>
        <taxon>Elsinoe</taxon>
    </lineage>
</organism>
<protein>
    <recommendedName>
        <fullName evidence="1">Nonsense-mediated mRNA decay factor</fullName>
    </recommendedName>
</protein>
<feature type="compositionally biased region" description="Basic and acidic residues" evidence="2">
    <location>
        <begin position="275"/>
        <end position="293"/>
    </location>
</feature>
<feature type="compositionally biased region" description="Polar residues" evidence="2">
    <location>
        <begin position="180"/>
        <end position="204"/>
    </location>
</feature>